<dbReference type="InterPro" id="IPR020095">
    <property type="entry name" value="PsdUridine_synth_TruA_C"/>
</dbReference>
<keyword evidence="10" id="KW-1185">Reference proteome</keyword>
<dbReference type="PANTHER" id="PTHR11142">
    <property type="entry name" value="PSEUDOURIDYLATE SYNTHASE"/>
    <property type="match status" value="1"/>
</dbReference>
<dbReference type="EC" id="5.4.99.12" evidence="4"/>
<evidence type="ECO:0000256" key="5">
    <source>
        <dbReference type="PIRSR" id="PIRSR001430-1"/>
    </source>
</evidence>
<dbReference type="Proteomes" id="UP000029221">
    <property type="component" value="Unassembled WGS sequence"/>
</dbReference>
<dbReference type="Gene3D" id="3.30.70.580">
    <property type="entry name" value="Pseudouridine synthase I, catalytic domain, N-terminal subdomain"/>
    <property type="match status" value="1"/>
</dbReference>
<reference evidence="9" key="1">
    <citation type="journal article" date="2014" name="Genome Announc.">
        <title>Draft Genome Sequences of Marine Flavobacterium Nonlabens Strains NR17, NR24, NR27, NR32, NR33, and Ara13.</title>
        <authorList>
            <person name="Nakanishi M."/>
            <person name="Meirelles P."/>
            <person name="Suzuki R."/>
            <person name="Takatani N."/>
            <person name="Mino S."/>
            <person name="Suda W."/>
            <person name="Oshima K."/>
            <person name="Hattori M."/>
            <person name="Ohkuma M."/>
            <person name="Hosokawa M."/>
            <person name="Miyashita K."/>
            <person name="Thompson F.L."/>
            <person name="Niwa A."/>
            <person name="Sawabe T."/>
            <person name="Sawabe T."/>
        </authorList>
    </citation>
    <scope>NUCLEOTIDE SEQUENCE [LARGE SCALE GENOMIC DNA]</scope>
    <source>
        <strain evidence="9">JCM 19294</strain>
    </source>
</reference>
<organism evidence="9 10">
    <name type="scientific">Nonlabens tegetincola</name>
    <dbReference type="NCBI Taxonomy" id="323273"/>
    <lineage>
        <taxon>Bacteria</taxon>
        <taxon>Pseudomonadati</taxon>
        <taxon>Bacteroidota</taxon>
        <taxon>Flavobacteriia</taxon>
        <taxon>Flavobacteriales</taxon>
        <taxon>Flavobacteriaceae</taxon>
        <taxon>Nonlabens</taxon>
    </lineage>
</organism>
<dbReference type="EMBL" id="BBML01000002">
    <property type="protein sequence ID" value="GAK96231.1"/>
    <property type="molecule type" value="Genomic_DNA"/>
</dbReference>
<evidence type="ECO:0000256" key="3">
    <source>
        <dbReference type="ARBA" id="ARBA00023235"/>
    </source>
</evidence>
<dbReference type="InterPro" id="IPR020094">
    <property type="entry name" value="TruA/RsuA/RluB/E/F_N"/>
</dbReference>
<dbReference type="HAMAP" id="MF_00171">
    <property type="entry name" value="TruA"/>
    <property type="match status" value="1"/>
</dbReference>
<dbReference type="CDD" id="cd02570">
    <property type="entry name" value="PseudoU_synth_EcTruA"/>
    <property type="match status" value="1"/>
</dbReference>
<evidence type="ECO:0000256" key="6">
    <source>
        <dbReference type="PIRSR" id="PIRSR001430-2"/>
    </source>
</evidence>
<comment type="similarity">
    <text evidence="1 4 7">Belongs to the tRNA pseudouridine synthase TruA family.</text>
</comment>
<dbReference type="InterPro" id="IPR020103">
    <property type="entry name" value="PsdUridine_synth_cat_dom_sf"/>
</dbReference>
<dbReference type="Pfam" id="PF01416">
    <property type="entry name" value="PseudoU_synth_1"/>
    <property type="match status" value="1"/>
</dbReference>
<dbReference type="InterPro" id="IPR001406">
    <property type="entry name" value="PsdUridine_synth_TruA"/>
</dbReference>
<sequence>MKSNRFFIEFAYNGTNYHGWQRQPDAITVQEKLEEGMQLLLRESISLVGAGRTDAGVHAKQMFAHFELDDPNKLDNIVYKLNRWLPDDISVFTVVNVNETAHARFDATARSYEYHFHLRPDPFFNHNSHILYRLPDFNKMNKAAQLLLEYNDFECFSRSNSDVHTYLCDLMNVSFEHQKYHVIFHIKANRFLRNMVRAIVGTLLEIGYDKMTVDHLHEVLKSKNRSMAGPSAPAQGLYLSRVHYPDHIFKIED</sequence>
<dbReference type="SUPFAM" id="SSF55120">
    <property type="entry name" value="Pseudouridine synthase"/>
    <property type="match status" value="1"/>
</dbReference>
<evidence type="ECO:0000256" key="2">
    <source>
        <dbReference type="ARBA" id="ARBA00022694"/>
    </source>
</evidence>
<gene>
    <name evidence="4" type="primary">truA</name>
    <name evidence="9" type="ORF">JCM19294_1744</name>
</gene>
<evidence type="ECO:0000256" key="1">
    <source>
        <dbReference type="ARBA" id="ARBA00009375"/>
    </source>
</evidence>
<dbReference type="STRING" id="319236.BST91_08985"/>
<dbReference type="eggNOG" id="COG0101">
    <property type="taxonomic scope" value="Bacteria"/>
</dbReference>
<dbReference type="GO" id="GO:0160147">
    <property type="term" value="F:tRNA pseudouridine(38-40) synthase activity"/>
    <property type="evidence" value="ECO:0007669"/>
    <property type="project" value="UniProtKB-EC"/>
</dbReference>
<feature type="binding site" evidence="4 6">
    <location>
        <position position="112"/>
    </location>
    <ligand>
        <name>substrate</name>
    </ligand>
</feature>
<comment type="caution">
    <text evidence="4">Lacks conserved residue(s) required for the propagation of feature annotation.</text>
</comment>
<evidence type="ECO:0000256" key="4">
    <source>
        <dbReference type="HAMAP-Rule" id="MF_00171"/>
    </source>
</evidence>
<feature type="active site" description="Nucleophile" evidence="4 5">
    <location>
        <position position="54"/>
    </location>
</feature>
<dbReference type="PIRSF" id="PIRSF001430">
    <property type="entry name" value="tRNA_psdUrid_synth"/>
    <property type="match status" value="1"/>
</dbReference>
<dbReference type="GO" id="GO:0003723">
    <property type="term" value="F:RNA binding"/>
    <property type="evidence" value="ECO:0007669"/>
    <property type="project" value="InterPro"/>
</dbReference>
<evidence type="ECO:0000256" key="7">
    <source>
        <dbReference type="RuleBase" id="RU003792"/>
    </source>
</evidence>
<accession>A0A090QL24</accession>
<dbReference type="AlphaFoldDB" id="A0A090QL24"/>
<keyword evidence="3 4" id="KW-0413">Isomerase</keyword>
<dbReference type="NCBIfam" id="TIGR00071">
    <property type="entry name" value="hisT_truA"/>
    <property type="match status" value="1"/>
</dbReference>
<evidence type="ECO:0000313" key="10">
    <source>
        <dbReference type="Proteomes" id="UP000029221"/>
    </source>
</evidence>
<dbReference type="Gene3D" id="3.30.70.660">
    <property type="entry name" value="Pseudouridine synthase I, catalytic domain, C-terminal subdomain"/>
    <property type="match status" value="1"/>
</dbReference>
<proteinExistence type="inferred from homology"/>
<dbReference type="FunFam" id="3.30.70.580:FF:000001">
    <property type="entry name" value="tRNA pseudouridine synthase A"/>
    <property type="match status" value="1"/>
</dbReference>
<feature type="domain" description="Pseudouridine synthase I TruA alpha/beta" evidence="8">
    <location>
        <begin position="143"/>
        <end position="245"/>
    </location>
</feature>
<keyword evidence="2 4" id="KW-0819">tRNA processing</keyword>
<evidence type="ECO:0000313" key="9">
    <source>
        <dbReference type="EMBL" id="GAK96231.1"/>
    </source>
</evidence>
<comment type="subunit">
    <text evidence="4">Homodimer.</text>
</comment>
<protein>
    <recommendedName>
        <fullName evidence="4">tRNA pseudouridine synthase A</fullName>
        <ecNumber evidence="4">5.4.99.12</ecNumber>
    </recommendedName>
    <alternativeName>
        <fullName evidence="4">tRNA pseudouridine(38-40) synthase</fullName>
    </alternativeName>
    <alternativeName>
        <fullName evidence="4">tRNA pseudouridylate synthase I</fullName>
    </alternativeName>
    <alternativeName>
        <fullName evidence="4">tRNA-uridine isomerase I</fullName>
    </alternativeName>
</protein>
<dbReference type="PANTHER" id="PTHR11142:SF0">
    <property type="entry name" value="TRNA PSEUDOURIDINE SYNTHASE-LIKE 1"/>
    <property type="match status" value="1"/>
</dbReference>
<comment type="function">
    <text evidence="4">Formation of pseudouridine at positions 38, 39 and 40 in the anticodon stem and loop of transfer RNAs.</text>
</comment>
<evidence type="ECO:0000259" key="8">
    <source>
        <dbReference type="Pfam" id="PF01416"/>
    </source>
</evidence>
<dbReference type="GO" id="GO:0031119">
    <property type="term" value="P:tRNA pseudouridine synthesis"/>
    <property type="evidence" value="ECO:0007669"/>
    <property type="project" value="UniProtKB-UniRule"/>
</dbReference>
<dbReference type="InterPro" id="IPR020097">
    <property type="entry name" value="PsdUridine_synth_TruA_a/b_dom"/>
</dbReference>
<keyword evidence="9" id="KW-0456">Lyase</keyword>
<comment type="catalytic activity">
    <reaction evidence="4 7">
        <text>uridine(38/39/40) in tRNA = pseudouridine(38/39/40) in tRNA</text>
        <dbReference type="Rhea" id="RHEA:22376"/>
        <dbReference type="Rhea" id="RHEA-COMP:10085"/>
        <dbReference type="Rhea" id="RHEA-COMP:10087"/>
        <dbReference type="ChEBI" id="CHEBI:65314"/>
        <dbReference type="ChEBI" id="CHEBI:65315"/>
        <dbReference type="EC" id="5.4.99.12"/>
    </reaction>
</comment>
<comment type="caution">
    <text evidence="9">The sequence shown here is derived from an EMBL/GenBank/DDBJ whole genome shotgun (WGS) entry which is preliminary data.</text>
</comment>
<name>A0A090QL24_9FLAO</name>
<dbReference type="GO" id="GO:0016829">
    <property type="term" value="F:lyase activity"/>
    <property type="evidence" value="ECO:0007669"/>
    <property type="project" value="UniProtKB-KW"/>
</dbReference>
<dbReference type="RefSeq" id="WP_042277408.1">
    <property type="nucleotide sequence ID" value="NZ_BBML01000002.1"/>
</dbReference>